<proteinExistence type="predicted"/>
<evidence type="ECO:0000313" key="2">
    <source>
        <dbReference type="EMBL" id="KAK9416710.1"/>
    </source>
</evidence>
<gene>
    <name evidence="2" type="ORF">SUNI508_09408</name>
</gene>
<feature type="signal peptide" evidence="1">
    <location>
        <begin position="1"/>
        <end position="19"/>
    </location>
</feature>
<evidence type="ECO:0000313" key="3">
    <source>
        <dbReference type="Proteomes" id="UP001408356"/>
    </source>
</evidence>
<keyword evidence="3" id="KW-1185">Reference proteome</keyword>
<evidence type="ECO:0000256" key="1">
    <source>
        <dbReference type="SAM" id="SignalP"/>
    </source>
</evidence>
<reference evidence="2 3" key="1">
    <citation type="journal article" date="2024" name="J. Plant Pathol.">
        <title>Sequence and assembly of the genome of Seiridium unicorne, isolate CBS 538.82, causal agent of cypress canker disease.</title>
        <authorList>
            <person name="Scali E."/>
            <person name="Rocca G.D."/>
            <person name="Danti R."/>
            <person name="Garbelotto M."/>
            <person name="Barberini S."/>
            <person name="Baroncelli R."/>
            <person name="Emiliani G."/>
        </authorList>
    </citation>
    <scope>NUCLEOTIDE SEQUENCE [LARGE SCALE GENOMIC DNA]</scope>
    <source>
        <strain evidence="2 3">BM-138-508</strain>
    </source>
</reference>
<name>A0ABR2UPX1_9PEZI</name>
<comment type="caution">
    <text evidence="2">The sequence shown here is derived from an EMBL/GenBank/DDBJ whole genome shotgun (WGS) entry which is preliminary data.</text>
</comment>
<dbReference type="Proteomes" id="UP001408356">
    <property type="component" value="Unassembled WGS sequence"/>
</dbReference>
<sequence>MHPTQVFSVFVALLSVVVAIAVPQPDRRALDYVVPV</sequence>
<organism evidence="2 3">
    <name type="scientific">Seiridium unicorne</name>
    <dbReference type="NCBI Taxonomy" id="138068"/>
    <lineage>
        <taxon>Eukaryota</taxon>
        <taxon>Fungi</taxon>
        <taxon>Dikarya</taxon>
        <taxon>Ascomycota</taxon>
        <taxon>Pezizomycotina</taxon>
        <taxon>Sordariomycetes</taxon>
        <taxon>Xylariomycetidae</taxon>
        <taxon>Amphisphaeriales</taxon>
        <taxon>Sporocadaceae</taxon>
        <taxon>Seiridium</taxon>
    </lineage>
</organism>
<protein>
    <submittedName>
        <fullName evidence="2">Uncharacterized protein</fullName>
    </submittedName>
</protein>
<accession>A0ABR2UPX1</accession>
<dbReference type="EMBL" id="JARVKF010000404">
    <property type="protein sequence ID" value="KAK9416710.1"/>
    <property type="molecule type" value="Genomic_DNA"/>
</dbReference>
<keyword evidence="1" id="KW-0732">Signal</keyword>
<feature type="chain" id="PRO_5045248246" evidence="1">
    <location>
        <begin position="20"/>
        <end position="36"/>
    </location>
</feature>